<organism evidence="2 3">
    <name type="scientific">Colletotrichum tanaceti</name>
    <dbReference type="NCBI Taxonomy" id="1306861"/>
    <lineage>
        <taxon>Eukaryota</taxon>
        <taxon>Fungi</taxon>
        <taxon>Dikarya</taxon>
        <taxon>Ascomycota</taxon>
        <taxon>Pezizomycotina</taxon>
        <taxon>Sordariomycetes</taxon>
        <taxon>Hypocreomycetidae</taxon>
        <taxon>Glomerellales</taxon>
        <taxon>Glomerellaceae</taxon>
        <taxon>Colletotrichum</taxon>
        <taxon>Colletotrichum destructivum species complex</taxon>
    </lineage>
</organism>
<dbReference type="AlphaFoldDB" id="A0A4U6XNV5"/>
<evidence type="ECO:0000256" key="1">
    <source>
        <dbReference type="SAM" id="MobiDB-lite"/>
    </source>
</evidence>
<sequence>MPFGKLPVSNNSIPQHDPPYSNNIPTFSDVTVLTVKYRTSFSSIGRLIPEVLEVEEEPLVTATLLDYGKSPAGPFKEFIHTVEVKYLGRTYDFCLSLILDNEYGVLAGREPTGFPKRLGRLSLTPGSSNEATGYVERPAGQKLVEFEFEAKASQTPAQRLDMAFLNLRVIPSPVAGAPASLKDLVPTNFEIKPAEVWEGLGKLGFPEQCPRVEPVNKIEILRYESSTLAYGSVCVLQPSEEVFTL</sequence>
<dbReference type="Pfam" id="PF06314">
    <property type="entry name" value="ADC"/>
    <property type="match status" value="1"/>
</dbReference>
<dbReference type="GO" id="GO:0016829">
    <property type="term" value="F:lyase activity"/>
    <property type="evidence" value="ECO:0007669"/>
    <property type="project" value="InterPro"/>
</dbReference>
<name>A0A4U6XNV5_9PEZI</name>
<dbReference type="InterPro" id="IPR023375">
    <property type="entry name" value="ADC_dom_sf"/>
</dbReference>
<gene>
    <name evidence="2" type="primary">DEC1</name>
    <name evidence="2" type="ORF">CTA1_8505</name>
</gene>
<keyword evidence="3" id="KW-1185">Reference proteome</keyword>
<feature type="region of interest" description="Disordered" evidence="1">
    <location>
        <begin position="1"/>
        <end position="20"/>
    </location>
</feature>
<feature type="compositionally biased region" description="Polar residues" evidence="1">
    <location>
        <begin position="8"/>
        <end position="20"/>
    </location>
</feature>
<evidence type="ECO:0000313" key="3">
    <source>
        <dbReference type="Proteomes" id="UP000310108"/>
    </source>
</evidence>
<dbReference type="Gene3D" id="2.40.400.10">
    <property type="entry name" value="Acetoacetate decarboxylase-like"/>
    <property type="match status" value="1"/>
</dbReference>
<protein>
    <submittedName>
        <fullName evidence="2">Decarboxylase DEC1</fullName>
    </submittedName>
</protein>
<dbReference type="InterPro" id="IPR010451">
    <property type="entry name" value="Acetoacetate_decarboxylase"/>
</dbReference>
<reference evidence="2 3" key="1">
    <citation type="journal article" date="2019" name="PLoS ONE">
        <title>Comparative genome analysis indicates high evolutionary potential of pathogenicity genes in Colletotrichum tanaceti.</title>
        <authorList>
            <person name="Lelwala R.V."/>
            <person name="Korhonen P.K."/>
            <person name="Young N.D."/>
            <person name="Scott J.B."/>
            <person name="Ades P.A."/>
            <person name="Gasser R.B."/>
            <person name="Taylor P.W.J."/>
        </authorList>
    </citation>
    <scope>NUCLEOTIDE SEQUENCE [LARGE SCALE GENOMIC DNA]</scope>
    <source>
        <strain evidence="2">BRIP57314</strain>
    </source>
</reference>
<dbReference type="STRING" id="1306861.A0A4U6XNV5"/>
<dbReference type="OrthoDB" id="10248817at2759"/>
<dbReference type="EMBL" id="PJEX01000042">
    <property type="protein sequence ID" value="TKW57428.1"/>
    <property type="molecule type" value="Genomic_DNA"/>
</dbReference>
<comment type="caution">
    <text evidence="2">The sequence shown here is derived from an EMBL/GenBank/DDBJ whole genome shotgun (WGS) entry which is preliminary data.</text>
</comment>
<accession>A0A4U6XNV5</accession>
<dbReference type="Proteomes" id="UP000310108">
    <property type="component" value="Unassembled WGS sequence"/>
</dbReference>
<proteinExistence type="predicted"/>
<dbReference type="SUPFAM" id="SSF160104">
    <property type="entry name" value="Acetoacetate decarboxylase-like"/>
    <property type="match status" value="1"/>
</dbReference>
<evidence type="ECO:0000313" key="2">
    <source>
        <dbReference type="EMBL" id="TKW57428.1"/>
    </source>
</evidence>